<evidence type="ECO:0000256" key="7">
    <source>
        <dbReference type="ARBA" id="ARBA00037847"/>
    </source>
</evidence>
<feature type="domain" description="GOLD" evidence="10">
    <location>
        <begin position="61"/>
        <end position="143"/>
    </location>
</feature>
<reference evidence="11" key="1">
    <citation type="submission" date="2021-02" db="EMBL/GenBank/DDBJ databases">
        <authorList>
            <person name="Nowell W R."/>
        </authorList>
    </citation>
    <scope>NUCLEOTIDE SEQUENCE</scope>
</reference>
<gene>
    <name evidence="11" type="ORF">XAT740_LOCUS10213</name>
</gene>
<protein>
    <recommendedName>
        <fullName evidence="10">GOLD domain-containing protein</fullName>
    </recommendedName>
</protein>
<name>A0A814CL08_ADIRI</name>
<keyword evidence="12" id="KW-1185">Reference proteome</keyword>
<dbReference type="InterPro" id="IPR015720">
    <property type="entry name" value="Emp24-like"/>
</dbReference>
<dbReference type="AlphaFoldDB" id="A0A814CL08"/>
<accession>A0A814CL08</accession>
<feature type="transmembrane region" description="Helical" evidence="9">
    <location>
        <begin position="31"/>
        <end position="48"/>
    </location>
</feature>
<dbReference type="InterPro" id="IPR009038">
    <property type="entry name" value="GOLD_dom"/>
</dbReference>
<keyword evidence="6 9" id="KW-0472">Membrane</keyword>
<evidence type="ECO:0000256" key="4">
    <source>
        <dbReference type="ARBA" id="ARBA00022729"/>
    </source>
</evidence>
<sequence>MGQHVSHQTLIIHNITTNAIYPMFFKLKSNLFFLFLLILSIIRSYVAFDIELTVLIQANQRECFHQVLDAGRTVEIEYEVVVGGDYDINFWFYSPTNRVLQSDFKKRDGHQTLKLEETGEYRFCLDNSFSRFSHKQVYFSLRPVNEQGQSVVEHATESWMKTMEVDQLGELQAKVQDIRDTFQRIYDHMETAQHYQNSFRNHEVHDRLILENNFQRINFWSIINLTLMITVTIVQVITIRSLFESKSAYGKLLRGKK</sequence>
<dbReference type="InterPro" id="IPR036598">
    <property type="entry name" value="GOLD_dom_sf"/>
</dbReference>
<dbReference type="SUPFAM" id="SSF101576">
    <property type="entry name" value="Supernatant protein factor (SPF), C-terminal domain"/>
    <property type="match status" value="1"/>
</dbReference>
<dbReference type="GO" id="GO:0012505">
    <property type="term" value="C:endomembrane system"/>
    <property type="evidence" value="ECO:0007669"/>
    <property type="project" value="UniProtKB-SubCell"/>
</dbReference>
<comment type="caution">
    <text evidence="11">The sequence shown here is derived from an EMBL/GenBank/DDBJ whole genome shotgun (WGS) entry which is preliminary data.</text>
</comment>
<dbReference type="GO" id="GO:0016020">
    <property type="term" value="C:membrane"/>
    <property type="evidence" value="ECO:0007669"/>
    <property type="project" value="UniProtKB-SubCell"/>
</dbReference>
<dbReference type="PANTHER" id="PTHR22811">
    <property type="entry name" value="TRANSMEMBRANE EMP24 DOMAIN-CONTAINING PROTEIN"/>
    <property type="match status" value="1"/>
</dbReference>
<dbReference type="PROSITE" id="PS50866">
    <property type="entry name" value="GOLD"/>
    <property type="match status" value="1"/>
</dbReference>
<keyword evidence="3 8" id="KW-0812">Transmembrane</keyword>
<proteinExistence type="inferred from homology"/>
<evidence type="ECO:0000259" key="10">
    <source>
        <dbReference type="PROSITE" id="PS50866"/>
    </source>
</evidence>
<dbReference type="SMART" id="SM01190">
    <property type="entry name" value="EMP24_GP25L"/>
    <property type="match status" value="1"/>
</dbReference>
<keyword evidence="4" id="KW-0732">Signal</keyword>
<dbReference type="EMBL" id="CAJNOR010000541">
    <property type="protein sequence ID" value="CAF0942794.1"/>
    <property type="molecule type" value="Genomic_DNA"/>
</dbReference>
<evidence type="ECO:0000256" key="1">
    <source>
        <dbReference type="ARBA" id="ARBA00004479"/>
    </source>
</evidence>
<keyword evidence="5 9" id="KW-1133">Transmembrane helix</keyword>
<evidence type="ECO:0000313" key="12">
    <source>
        <dbReference type="Proteomes" id="UP000663828"/>
    </source>
</evidence>
<organism evidence="11 12">
    <name type="scientific">Adineta ricciae</name>
    <name type="common">Rotifer</name>
    <dbReference type="NCBI Taxonomy" id="249248"/>
    <lineage>
        <taxon>Eukaryota</taxon>
        <taxon>Metazoa</taxon>
        <taxon>Spiralia</taxon>
        <taxon>Gnathifera</taxon>
        <taxon>Rotifera</taxon>
        <taxon>Eurotatoria</taxon>
        <taxon>Bdelloidea</taxon>
        <taxon>Adinetida</taxon>
        <taxon>Adinetidae</taxon>
        <taxon>Adineta</taxon>
    </lineage>
</organism>
<evidence type="ECO:0000256" key="2">
    <source>
        <dbReference type="ARBA" id="ARBA00007104"/>
    </source>
</evidence>
<evidence type="ECO:0000256" key="3">
    <source>
        <dbReference type="ARBA" id="ARBA00022692"/>
    </source>
</evidence>
<dbReference type="Proteomes" id="UP000663828">
    <property type="component" value="Unassembled WGS sequence"/>
</dbReference>
<dbReference type="Gene3D" id="2.60.120.680">
    <property type="entry name" value="GOLD domain"/>
    <property type="match status" value="1"/>
</dbReference>
<feature type="transmembrane region" description="Helical" evidence="9">
    <location>
        <begin position="219"/>
        <end position="243"/>
    </location>
</feature>
<evidence type="ECO:0000256" key="8">
    <source>
        <dbReference type="RuleBase" id="RU003827"/>
    </source>
</evidence>
<dbReference type="Pfam" id="PF01105">
    <property type="entry name" value="EMP24_GP25L"/>
    <property type="match status" value="1"/>
</dbReference>
<evidence type="ECO:0000256" key="5">
    <source>
        <dbReference type="ARBA" id="ARBA00022989"/>
    </source>
</evidence>
<evidence type="ECO:0000313" key="11">
    <source>
        <dbReference type="EMBL" id="CAF0942794.1"/>
    </source>
</evidence>
<comment type="subcellular location">
    <subcellularLocation>
        <location evidence="7">Endomembrane system</location>
        <topology evidence="7">Single-pass membrane protein</topology>
    </subcellularLocation>
    <subcellularLocation>
        <location evidence="1 8">Membrane</location>
        <topology evidence="1 8">Single-pass type I membrane protein</topology>
    </subcellularLocation>
</comment>
<evidence type="ECO:0000256" key="6">
    <source>
        <dbReference type="ARBA" id="ARBA00023136"/>
    </source>
</evidence>
<evidence type="ECO:0000256" key="9">
    <source>
        <dbReference type="SAM" id="Phobius"/>
    </source>
</evidence>
<comment type="similarity">
    <text evidence="2 8">Belongs to the EMP24/GP25L family.</text>
</comment>